<dbReference type="Proteomes" id="UP000824225">
    <property type="component" value="Unassembled WGS sequence"/>
</dbReference>
<dbReference type="AlphaFoldDB" id="A0A9D2KKP5"/>
<reference evidence="1" key="2">
    <citation type="submission" date="2021-04" db="EMBL/GenBank/DDBJ databases">
        <authorList>
            <person name="Gilroy R."/>
        </authorList>
    </citation>
    <scope>NUCLEOTIDE SEQUENCE</scope>
    <source>
        <strain evidence="1">CHK186-16707</strain>
    </source>
</reference>
<feature type="non-terminal residue" evidence="1">
    <location>
        <position position="1"/>
    </location>
</feature>
<evidence type="ECO:0000313" key="2">
    <source>
        <dbReference type="Proteomes" id="UP000824225"/>
    </source>
</evidence>
<comment type="caution">
    <text evidence="1">The sequence shown here is derived from an EMBL/GenBank/DDBJ whole genome shotgun (WGS) entry which is preliminary data.</text>
</comment>
<proteinExistence type="predicted"/>
<accession>A0A9D2KKP5</accession>
<dbReference type="EMBL" id="DXAN01000013">
    <property type="protein sequence ID" value="HJA08400.1"/>
    <property type="molecule type" value="Genomic_DNA"/>
</dbReference>
<organism evidence="1 2">
    <name type="scientific">Candidatus Mailhella merdigallinarum</name>
    <dbReference type="NCBI Taxonomy" id="2838658"/>
    <lineage>
        <taxon>Bacteria</taxon>
        <taxon>Pseudomonadati</taxon>
        <taxon>Thermodesulfobacteriota</taxon>
        <taxon>Desulfovibrionia</taxon>
        <taxon>Desulfovibrionales</taxon>
        <taxon>Desulfovibrionaceae</taxon>
        <taxon>Mailhella</taxon>
    </lineage>
</organism>
<gene>
    <name evidence="1" type="ORF">H9962_04315</name>
</gene>
<name>A0A9D2KKP5_9BACT</name>
<reference evidence="1" key="1">
    <citation type="journal article" date="2021" name="PeerJ">
        <title>Extensive microbial diversity within the chicken gut microbiome revealed by metagenomics and culture.</title>
        <authorList>
            <person name="Gilroy R."/>
            <person name="Ravi A."/>
            <person name="Getino M."/>
            <person name="Pursley I."/>
            <person name="Horton D.L."/>
            <person name="Alikhan N.F."/>
            <person name="Baker D."/>
            <person name="Gharbi K."/>
            <person name="Hall N."/>
            <person name="Watson M."/>
            <person name="Adriaenssens E.M."/>
            <person name="Foster-Nyarko E."/>
            <person name="Jarju S."/>
            <person name="Secka A."/>
            <person name="Antonio M."/>
            <person name="Oren A."/>
            <person name="Chaudhuri R.R."/>
            <person name="La Ragione R."/>
            <person name="Hildebrand F."/>
            <person name="Pallen M.J."/>
        </authorList>
    </citation>
    <scope>NUCLEOTIDE SEQUENCE</scope>
    <source>
        <strain evidence="1">CHK186-16707</strain>
    </source>
</reference>
<evidence type="ECO:0000313" key="1">
    <source>
        <dbReference type="EMBL" id="HJA08400.1"/>
    </source>
</evidence>
<protein>
    <submittedName>
        <fullName evidence="1">Uncharacterized protein</fullName>
    </submittedName>
</protein>
<sequence>RMSLKTTLFRRNDGSAAFEMGQFQKQNALMGRRLRRSGRGKERPPPCLKNSCIAEGYVAVG</sequence>